<dbReference type="OrthoDB" id="9783862at2"/>
<accession>A0A845LBK5</accession>
<dbReference type="Gene3D" id="2.60.200.20">
    <property type="match status" value="1"/>
</dbReference>
<evidence type="ECO:0000313" key="3">
    <source>
        <dbReference type="Proteomes" id="UP000471031"/>
    </source>
</evidence>
<keyword evidence="3" id="KW-1185">Reference proteome</keyword>
<dbReference type="CDD" id="cd00060">
    <property type="entry name" value="FHA"/>
    <property type="match status" value="1"/>
</dbReference>
<gene>
    <name evidence="2" type="ORF">GTO89_02460</name>
</gene>
<organism evidence="2 3">
    <name type="scientific">Heliomicrobium gestii</name>
    <name type="common">Heliobacterium gestii</name>
    <dbReference type="NCBI Taxonomy" id="2699"/>
    <lineage>
        <taxon>Bacteria</taxon>
        <taxon>Bacillati</taxon>
        <taxon>Bacillota</taxon>
        <taxon>Clostridia</taxon>
        <taxon>Eubacteriales</taxon>
        <taxon>Heliobacteriaceae</taxon>
        <taxon>Heliomicrobium</taxon>
    </lineage>
</organism>
<dbReference type="EMBL" id="WXEX01000002">
    <property type="protein sequence ID" value="MZP41895.1"/>
    <property type="molecule type" value="Genomic_DNA"/>
</dbReference>
<dbReference type="SMART" id="SM00240">
    <property type="entry name" value="FHA"/>
    <property type="match status" value="1"/>
</dbReference>
<proteinExistence type="predicted"/>
<reference evidence="2 3" key="1">
    <citation type="submission" date="2020-01" db="EMBL/GenBank/DDBJ databases">
        <title>Whole genome sequence of Heliobacterium gestii DSM 11169.</title>
        <authorList>
            <person name="Kyndt J.A."/>
            <person name="Meyer T.E."/>
        </authorList>
    </citation>
    <scope>NUCLEOTIDE SEQUENCE [LARGE SCALE GENOMIC DNA]</scope>
    <source>
        <strain evidence="2 3">DSM 11169</strain>
    </source>
</reference>
<dbReference type="RefSeq" id="WP_161260489.1">
    <property type="nucleotide sequence ID" value="NZ_JAFBDC010000002.1"/>
</dbReference>
<dbReference type="Proteomes" id="UP000471031">
    <property type="component" value="Unassembled WGS sequence"/>
</dbReference>
<dbReference type="SUPFAM" id="SSF49879">
    <property type="entry name" value="SMAD/FHA domain"/>
    <property type="match status" value="1"/>
</dbReference>
<protein>
    <submittedName>
        <fullName evidence="2">FHA domain-containing protein</fullName>
    </submittedName>
</protein>
<dbReference type="Pfam" id="PF00498">
    <property type="entry name" value="FHA"/>
    <property type="match status" value="1"/>
</dbReference>
<evidence type="ECO:0000313" key="2">
    <source>
        <dbReference type="EMBL" id="MZP41895.1"/>
    </source>
</evidence>
<feature type="domain" description="FHA" evidence="1">
    <location>
        <begin position="124"/>
        <end position="175"/>
    </location>
</feature>
<dbReference type="InterPro" id="IPR000253">
    <property type="entry name" value="FHA_dom"/>
</dbReference>
<evidence type="ECO:0000259" key="1">
    <source>
        <dbReference type="PROSITE" id="PS50006"/>
    </source>
</evidence>
<dbReference type="AlphaFoldDB" id="A0A845LBK5"/>
<dbReference type="PROSITE" id="PS50006">
    <property type="entry name" value="FHA_DOMAIN"/>
    <property type="match status" value="1"/>
</dbReference>
<name>A0A845LBK5_HELGE</name>
<comment type="caution">
    <text evidence="2">The sequence shown here is derived from an EMBL/GenBank/DDBJ whole genome shotgun (WGS) entry which is preliminary data.</text>
</comment>
<sequence>MNEFRVCEFCGRRNQPDELECAQCGADLSYVSPTVIADAAEEQQKPSAPSATIPVDQPEVPTPVIVQQLQVMRIGDGQTAHPRLTGPDQCLPQNGASAGTLRLLLLRLRNPRDGMTISIPVEGGVFGRSGAIAPGYFADKPYVSGTHAKVYPKGNGYVLLDERSTNGTRINGRMVERGREEPIRPGDRLTLANIDFIVEVDEE</sequence>
<dbReference type="InterPro" id="IPR008984">
    <property type="entry name" value="SMAD_FHA_dom_sf"/>
</dbReference>